<dbReference type="Proteomes" id="UP000035337">
    <property type="component" value="Chromosome"/>
</dbReference>
<evidence type="ECO:0000313" key="2">
    <source>
        <dbReference type="Proteomes" id="UP000035337"/>
    </source>
</evidence>
<dbReference type="OrthoDB" id="361301at2"/>
<sequence length="267" mass="30325">MKKINFKESVLKKGVMQVYDFGKVKLHAYKTNDPLEDEVFILEKDKKGVIIEAPLFVDNIKELEDYVNSLNITVEGLLLSYHMASSATLLPYVKRYSTQQGDYFAHYGHGKEITENFKTVFGDKVDASVNTVTNYIDTKSTSIAGIKMIIKETNDAFDIRIPEINSIYMHMLGLDCHSIVFGPAGADALIAQLKNCLRKGYDFILSSHHTPENAQDANIKINYLQDIKKFAARAKSAEKFKTIVKQKYPDYKSANYLDMTADFFFPK</sequence>
<dbReference type="KEGG" id="epo:Epro_0995"/>
<dbReference type="AlphaFoldDB" id="A0A0G3WLJ3"/>
<keyword evidence="2" id="KW-1185">Reference proteome</keyword>
<name>A0A0G3WLJ3_9BACT</name>
<dbReference type="RefSeq" id="WP_052570924.1">
    <property type="nucleotide sequence ID" value="NZ_CP009498.1"/>
</dbReference>
<dbReference type="EMBL" id="CP009498">
    <property type="protein sequence ID" value="AKL98374.1"/>
    <property type="molecule type" value="Genomic_DNA"/>
</dbReference>
<proteinExistence type="predicted"/>
<accession>A0A0G3WLJ3</accession>
<dbReference type="STRING" id="1408281.Epro_0995"/>
<evidence type="ECO:0000313" key="1">
    <source>
        <dbReference type="EMBL" id="AKL98374.1"/>
    </source>
</evidence>
<organism evidence="1 2">
    <name type="scientific">Endomicrobium proavitum</name>
    <dbReference type="NCBI Taxonomy" id="1408281"/>
    <lineage>
        <taxon>Bacteria</taxon>
        <taxon>Pseudomonadati</taxon>
        <taxon>Elusimicrobiota</taxon>
        <taxon>Endomicrobiia</taxon>
        <taxon>Endomicrobiales</taxon>
        <taxon>Endomicrobiaceae</taxon>
        <taxon>Endomicrobium</taxon>
    </lineage>
</organism>
<protein>
    <recommendedName>
        <fullName evidence="3">Metallo-beta-lactamase domain-containing protein</fullName>
    </recommendedName>
</protein>
<evidence type="ECO:0008006" key="3">
    <source>
        <dbReference type="Google" id="ProtNLM"/>
    </source>
</evidence>
<reference evidence="1 2" key="1">
    <citation type="submission" date="2014-09" db="EMBL/GenBank/DDBJ databases">
        <title>Complete genome sequence of Endomicrobium proavitum.</title>
        <authorList>
            <person name="Zheng H."/>
        </authorList>
    </citation>
    <scope>NUCLEOTIDE SEQUENCE [LARGE SCALE GENOMIC DNA]</scope>
    <source>
        <strain evidence="1 2">Rsa215</strain>
    </source>
</reference>
<gene>
    <name evidence="1" type="ORF">Epro_0995</name>
</gene>